<dbReference type="OrthoDB" id="2162994at2759"/>
<evidence type="ECO:0000313" key="7">
    <source>
        <dbReference type="EMBL" id="TPX13264.1"/>
    </source>
</evidence>
<feature type="compositionally biased region" description="Pro residues" evidence="5">
    <location>
        <begin position="191"/>
        <end position="221"/>
    </location>
</feature>
<dbReference type="SUPFAM" id="SSF57716">
    <property type="entry name" value="Glucocorticoid receptor-like (DNA-binding domain)"/>
    <property type="match status" value="1"/>
</dbReference>
<evidence type="ECO:0000256" key="3">
    <source>
        <dbReference type="ARBA" id="ARBA00022833"/>
    </source>
</evidence>
<feature type="compositionally biased region" description="Low complexity" evidence="5">
    <location>
        <begin position="127"/>
        <end position="137"/>
    </location>
</feature>
<dbReference type="GO" id="GO:0043565">
    <property type="term" value="F:sequence-specific DNA binding"/>
    <property type="evidence" value="ECO:0007669"/>
    <property type="project" value="InterPro"/>
</dbReference>
<feature type="compositionally biased region" description="Polar residues" evidence="5">
    <location>
        <begin position="104"/>
        <end position="118"/>
    </location>
</feature>
<dbReference type="GO" id="GO:0006355">
    <property type="term" value="P:regulation of DNA-templated transcription"/>
    <property type="evidence" value="ECO:0007669"/>
    <property type="project" value="InterPro"/>
</dbReference>
<organism evidence="7 8">
    <name type="scientific">Thyridium curvatum</name>
    <dbReference type="NCBI Taxonomy" id="1093900"/>
    <lineage>
        <taxon>Eukaryota</taxon>
        <taxon>Fungi</taxon>
        <taxon>Dikarya</taxon>
        <taxon>Ascomycota</taxon>
        <taxon>Pezizomycotina</taxon>
        <taxon>Sordariomycetes</taxon>
        <taxon>Sordariomycetidae</taxon>
        <taxon>Thyridiales</taxon>
        <taxon>Thyridiaceae</taxon>
        <taxon>Thyridium</taxon>
    </lineage>
</organism>
<feature type="compositionally biased region" description="Pro residues" evidence="5">
    <location>
        <begin position="138"/>
        <end position="149"/>
    </location>
</feature>
<feature type="region of interest" description="Disordered" evidence="5">
    <location>
        <begin position="1"/>
        <end position="244"/>
    </location>
</feature>
<evidence type="ECO:0000256" key="5">
    <source>
        <dbReference type="SAM" id="MobiDB-lite"/>
    </source>
</evidence>
<dbReference type="CDD" id="cd00202">
    <property type="entry name" value="ZnF_GATA"/>
    <property type="match status" value="1"/>
</dbReference>
<feature type="region of interest" description="Disordered" evidence="5">
    <location>
        <begin position="334"/>
        <end position="376"/>
    </location>
</feature>
<dbReference type="InterPro" id="IPR013088">
    <property type="entry name" value="Znf_NHR/GATA"/>
</dbReference>
<evidence type="ECO:0000256" key="4">
    <source>
        <dbReference type="PROSITE-ProRule" id="PRU00094"/>
    </source>
</evidence>
<dbReference type="AlphaFoldDB" id="A0A507B3F6"/>
<dbReference type="RefSeq" id="XP_030994975.1">
    <property type="nucleotide sequence ID" value="XM_031140848.1"/>
</dbReference>
<feature type="domain" description="GATA-type" evidence="6">
    <location>
        <begin position="376"/>
        <end position="428"/>
    </location>
</feature>
<accession>A0A507B3F6</accession>
<comment type="caution">
    <text evidence="7">The sequence shown here is derived from an EMBL/GenBank/DDBJ whole genome shotgun (WGS) entry which is preliminary data.</text>
</comment>
<keyword evidence="3" id="KW-0862">Zinc</keyword>
<dbReference type="PROSITE" id="PS50114">
    <property type="entry name" value="GATA_ZN_FINGER_2"/>
    <property type="match status" value="1"/>
</dbReference>
<sequence>MATAALMTPTTPYNPHQPPSGFPPYHSTHAASGPGMISPVDSRRTSDDTESSHRQSLPSIQEVIGVKSSSFPPQAPATAMTGSQGLPSPFASTHSRHFSDMSQEKNPSPRTLHPTSSFPRADPAPPFSDSRPPMSSRPAPPPPPPPPQPLGAFSRSQPSPPTKLDQHPIQRHHEPEHRLVESHQPNGGYSHPPPPPPPAAYPPPGQLPPGQMPLPGYPISPPRHGAPFDPQRPPLHPDERDYNGRDKYEATLNRHFEAWSYAEYLAKIGSAARTVYNFADAYGRLAQEEHGAHPIPQRLPSDRELADMVSNAEWIKNMLDNIRNVVQQSIMNERAREGARPKPPMEEEDATMYDAKSGYGHPEVKKRRNRAAPPGRCHSCNRIDTPEWRRGPDGARTLCNACGLHYAKLERKRQLELRSIRPRPSEERS</sequence>
<gene>
    <name evidence="7" type="ORF">E0L32_006237</name>
</gene>
<feature type="compositionally biased region" description="Basic and acidic residues" evidence="5">
    <location>
        <begin position="164"/>
        <end position="181"/>
    </location>
</feature>
<dbReference type="SMART" id="SM00401">
    <property type="entry name" value="ZnF_GATA"/>
    <property type="match status" value="1"/>
</dbReference>
<keyword evidence="8" id="KW-1185">Reference proteome</keyword>
<dbReference type="InterPro" id="IPR000679">
    <property type="entry name" value="Znf_GATA"/>
</dbReference>
<feature type="compositionally biased region" description="Basic and acidic residues" evidence="5">
    <location>
        <begin position="41"/>
        <end position="53"/>
    </location>
</feature>
<feature type="compositionally biased region" description="Low complexity" evidence="5">
    <location>
        <begin position="1"/>
        <end position="11"/>
    </location>
</feature>
<feature type="compositionally biased region" description="Basic and acidic residues" evidence="5">
    <location>
        <begin position="334"/>
        <end position="345"/>
    </location>
</feature>
<dbReference type="Proteomes" id="UP000319257">
    <property type="component" value="Unassembled WGS sequence"/>
</dbReference>
<proteinExistence type="predicted"/>
<dbReference type="EMBL" id="SKBQ01000035">
    <property type="protein sequence ID" value="TPX13264.1"/>
    <property type="molecule type" value="Genomic_DNA"/>
</dbReference>
<dbReference type="InterPro" id="IPR051140">
    <property type="entry name" value="GATA_TF"/>
</dbReference>
<evidence type="ECO:0000313" key="8">
    <source>
        <dbReference type="Proteomes" id="UP000319257"/>
    </source>
</evidence>
<feature type="compositionally biased region" description="Polar residues" evidence="5">
    <location>
        <begin position="80"/>
        <end position="93"/>
    </location>
</feature>
<dbReference type="GeneID" id="41973684"/>
<evidence type="ECO:0000259" key="6">
    <source>
        <dbReference type="PROSITE" id="PS50114"/>
    </source>
</evidence>
<dbReference type="InParanoid" id="A0A507B3F6"/>
<evidence type="ECO:0000256" key="2">
    <source>
        <dbReference type="ARBA" id="ARBA00022771"/>
    </source>
</evidence>
<dbReference type="STRING" id="1093900.A0A507B3F6"/>
<evidence type="ECO:0000256" key="1">
    <source>
        <dbReference type="ARBA" id="ARBA00022723"/>
    </source>
</evidence>
<feature type="compositionally biased region" description="Basic and acidic residues" evidence="5">
    <location>
        <begin position="235"/>
        <end position="244"/>
    </location>
</feature>
<dbReference type="PROSITE" id="PS00344">
    <property type="entry name" value="GATA_ZN_FINGER_1"/>
    <property type="match status" value="1"/>
</dbReference>
<dbReference type="PANTHER" id="PTHR45658">
    <property type="entry name" value="GATA TRANSCRIPTION FACTOR"/>
    <property type="match status" value="1"/>
</dbReference>
<name>A0A507B3F6_9PEZI</name>
<dbReference type="Gene3D" id="3.30.50.10">
    <property type="entry name" value="Erythroid Transcription Factor GATA-1, subunit A"/>
    <property type="match status" value="1"/>
</dbReference>
<dbReference type="Pfam" id="PF00320">
    <property type="entry name" value="GATA"/>
    <property type="match status" value="1"/>
</dbReference>
<keyword evidence="1" id="KW-0479">Metal-binding</keyword>
<reference evidence="7 8" key="1">
    <citation type="submission" date="2019-06" db="EMBL/GenBank/DDBJ databases">
        <title>Draft genome sequence of the filamentous fungus Phialemoniopsis curvata isolated from diesel fuel.</title>
        <authorList>
            <person name="Varaljay V.A."/>
            <person name="Lyon W.J."/>
            <person name="Crouch A.L."/>
            <person name="Drake C.E."/>
            <person name="Hollomon J.M."/>
            <person name="Nadeau L.J."/>
            <person name="Nunn H.S."/>
            <person name="Stevenson B.S."/>
            <person name="Bojanowski C.L."/>
            <person name="Crookes-Goodson W.J."/>
        </authorList>
    </citation>
    <scope>NUCLEOTIDE SEQUENCE [LARGE SCALE GENOMIC DNA]</scope>
    <source>
        <strain evidence="7 8">D216</strain>
    </source>
</reference>
<keyword evidence="2 4" id="KW-0863">Zinc-finger</keyword>
<protein>
    <recommendedName>
        <fullName evidence="6">GATA-type domain-containing protein</fullName>
    </recommendedName>
</protein>
<dbReference type="GO" id="GO:0008270">
    <property type="term" value="F:zinc ion binding"/>
    <property type="evidence" value="ECO:0007669"/>
    <property type="project" value="UniProtKB-KW"/>
</dbReference>